<keyword evidence="6" id="KW-1278">Translocase</keyword>
<reference evidence="10" key="1">
    <citation type="submission" date="2023-04" db="EMBL/GenBank/DDBJ databases">
        <title>Genome dynamics across the evolutionary transition to endosymbiosis.</title>
        <authorList>
            <person name="Siozios S."/>
            <person name="Nadal-Jimenez P."/>
            <person name="Azagi T."/>
            <person name="Sprong H."/>
            <person name="Frost C.L."/>
            <person name="Parratt S.R."/>
            <person name="Taylor G."/>
            <person name="Brettell L."/>
            <person name="Lew K.C."/>
            <person name="Croft L."/>
            <person name="King K.C."/>
            <person name="Brockhurst M.A."/>
            <person name="Hypsa V."/>
            <person name="Novakova E."/>
            <person name="Darby A.C."/>
            <person name="Hurst G.D.D."/>
        </authorList>
    </citation>
    <scope>NUCLEOTIDE SEQUENCE</scope>
    <source>
        <strain evidence="10">AIh</strain>
    </source>
</reference>
<organism evidence="10 11">
    <name type="scientific">Arsenophonus nasoniae</name>
    <name type="common">son-killer infecting Nasonia vitripennis</name>
    <dbReference type="NCBI Taxonomy" id="638"/>
    <lineage>
        <taxon>Bacteria</taxon>
        <taxon>Pseudomonadati</taxon>
        <taxon>Pseudomonadota</taxon>
        <taxon>Gammaproteobacteria</taxon>
        <taxon>Enterobacterales</taxon>
        <taxon>Morganellaceae</taxon>
        <taxon>Arsenophonus</taxon>
    </lineage>
</organism>
<dbReference type="PROSITE" id="PS00211">
    <property type="entry name" value="ABC_TRANSPORTER_1"/>
    <property type="match status" value="1"/>
</dbReference>
<gene>
    <name evidence="10" type="ORF">QE207_15515</name>
</gene>
<dbReference type="GO" id="GO:0005886">
    <property type="term" value="C:plasma membrane"/>
    <property type="evidence" value="ECO:0007669"/>
    <property type="project" value="UniProtKB-SubCell"/>
</dbReference>
<dbReference type="PANTHER" id="PTHR43166">
    <property type="entry name" value="AMINO ACID IMPORT ATP-BINDING PROTEIN"/>
    <property type="match status" value="1"/>
</dbReference>
<keyword evidence="3" id="KW-1003">Cell membrane</keyword>
<dbReference type="EMBL" id="CP123498">
    <property type="protein sequence ID" value="WGL95056.1"/>
    <property type="molecule type" value="Genomic_DNA"/>
</dbReference>
<evidence type="ECO:0000256" key="6">
    <source>
        <dbReference type="ARBA" id="ARBA00022967"/>
    </source>
</evidence>
<dbReference type="PROSITE" id="PS50893">
    <property type="entry name" value="ABC_TRANSPORTER_2"/>
    <property type="match status" value="1"/>
</dbReference>
<keyword evidence="4" id="KW-0547">Nucleotide-binding</keyword>
<keyword evidence="8" id="KW-0472">Membrane</keyword>
<evidence type="ECO:0000256" key="5">
    <source>
        <dbReference type="ARBA" id="ARBA00022840"/>
    </source>
</evidence>
<proteinExistence type="predicted"/>
<dbReference type="InterPro" id="IPR050086">
    <property type="entry name" value="MetN_ABC_transporter-like"/>
</dbReference>
<dbReference type="PANTHER" id="PTHR43166:SF30">
    <property type="entry name" value="METHIONINE IMPORT ATP-BINDING PROTEIN METN"/>
    <property type="match status" value="1"/>
</dbReference>
<keyword evidence="5 10" id="KW-0067">ATP-binding</keyword>
<protein>
    <submittedName>
        <fullName evidence="10">ATP-binding cassette domain-containing protein</fullName>
    </submittedName>
</protein>
<dbReference type="RefSeq" id="WP_280629130.1">
    <property type="nucleotide sequence ID" value="NZ_CP123498.1"/>
</dbReference>
<evidence type="ECO:0000313" key="10">
    <source>
        <dbReference type="EMBL" id="WGL95056.1"/>
    </source>
</evidence>
<keyword evidence="2" id="KW-0813">Transport</keyword>
<comment type="subcellular location">
    <subcellularLocation>
        <location evidence="1">Cell inner membrane</location>
        <topology evidence="1">Peripheral membrane protein</topology>
    </subcellularLocation>
</comment>
<evidence type="ECO:0000256" key="7">
    <source>
        <dbReference type="ARBA" id="ARBA00022970"/>
    </source>
</evidence>
<evidence type="ECO:0000256" key="8">
    <source>
        <dbReference type="ARBA" id="ARBA00023136"/>
    </source>
</evidence>
<feature type="domain" description="ABC transporter" evidence="9">
    <location>
        <begin position="2"/>
        <end position="238"/>
    </location>
</feature>
<accession>A0AA95K0P2</accession>
<evidence type="ECO:0000256" key="4">
    <source>
        <dbReference type="ARBA" id="ARBA00022741"/>
    </source>
</evidence>
<evidence type="ECO:0000256" key="2">
    <source>
        <dbReference type="ARBA" id="ARBA00022448"/>
    </source>
</evidence>
<dbReference type="GO" id="GO:0006865">
    <property type="term" value="P:amino acid transport"/>
    <property type="evidence" value="ECO:0007669"/>
    <property type="project" value="UniProtKB-KW"/>
</dbReference>
<evidence type="ECO:0000259" key="9">
    <source>
        <dbReference type="PROSITE" id="PS50893"/>
    </source>
</evidence>
<dbReference type="InterPro" id="IPR003593">
    <property type="entry name" value="AAA+_ATPase"/>
</dbReference>
<dbReference type="InterPro" id="IPR003439">
    <property type="entry name" value="ABC_transporter-like_ATP-bd"/>
</dbReference>
<dbReference type="GO" id="GO:0005524">
    <property type="term" value="F:ATP binding"/>
    <property type="evidence" value="ECO:0007669"/>
    <property type="project" value="UniProtKB-KW"/>
</dbReference>
<dbReference type="Gene3D" id="3.40.50.300">
    <property type="entry name" value="P-loop containing nucleotide triphosphate hydrolases"/>
    <property type="match status" value="1"/>
</dbReference>
<dbReference type="Pfam" id="PF00005">
    <property type="entry name" value="ABC_tran"/>
    <property type="match status" value="1"/>
</dbReference>
<evidence type="ECO:0000313" key="11">
    <source>
        <dbReference type="Proteomes" id="UP001177597"/>
    </source>
</evidence>
<sequence>MIKINQFNKKIANKILLNNINLNIPQGEIHALLGASGAGKSILLHCINGLELTGCNGKLECNHINVMNLSGLSLRRYRKNIGMIFQDFALMQRKTVIENIMLPMQCWNIAPAIRERRAKELLALVGLENRSQYRPAALSGGQQQRVAIARALALQPKVLLCDEATSALDPITSHALLELIKRINRVLNVTIIMVTHQLDIAKRICNSMSIIENGKITLSGTTKNIFVTEPPALRRLVGLENIDIKPGETGFKLMITDHSNDGSIIIDLFNIIGRNFKMLFLRSEYLLNELIHFYYLSIKNEFCHKAEDFFTINGICFNTIN</sequence>
<dbReference type="GO" id="GO:0016887">
    <property type="term" value="F:ATP hydrolysis activity"/>
    <property type="evidence" value="ECO:0007669"/>
    <property type="project" value="InterPro"/>
</dbReference>
<dbReference type="SUPFAM" id="SSF52540">
    <property type="entry name" value="P-loop containing nucleoside triphosphate hydrolases"/>
    <property type="match status" value="1"/>
</dbReference>
<evidence type="ECO:0000256" key="1">
    <source>
        <dbReference type="ARBA" id="ARBA00004417"/>
    </source>
</evidence>
<dbReference type="InterPro" id="IPR027417">
    <property type="entry name" value="P-loop_NTPase"/>
</dbReference>
<evidence type="ECO:0000256" key="3">
    <source>
        <dbReference type="ARBA" id="ARBA00022475"/>
    </source>
</evidence>
<name>A0AA95K0P2_9GAMM</name>
<dbReference type="InterPro" id="IPR017871">
    <property type="entry name" value="ABC_transporter-like_CS"/>
</dbReference>
<dbReference type="SMART" id="SM00382">
    <property type="entry name" value="AAA"/>
    <property type="match status" value="1"/>
</dbReference>
<dbReference type="AlphaFoldDB" id="A0AA95K0P2"/>
<keyword evidence="7" id="KW-0029">Amino-acid transport</keyword>
<dbReference type="Proteomes" id="UP001177597">
    <property type="component" value="Chromosome"/>
</dbReference>